<feature type="coiled-coil region" evidence="1">
    <location>
        <begin position="232"/>
        <end position="259"/>
    </location>
</feature>
<gene>
    <name evidence="2" type="ORF">EGYM00163_LOCUS32404</name>
</gene>
<reference evidence="2" key="1">
    <citation type="submission" date="2021-01" db="EMBL/GenBank/DDBJ databases">
        <authorList>
            <person name="Corre E."/>
            <person name="Pelletier E."/>
            <person name="Niang G."/>
            <person name="Scheremetjew M."/>
            <person name="Finn R."/>
            <person name="Kale V."/>
            <person name="Holt S."/>
            <person name="Cochrane G."/>
            <person name="Meng A."/>
            <person name="Brown T."/>
            <person name="Cohen L."/>
        </authorList>
    </citation>
    <scope>NUCLEOTIDE SEQUENCE</scope>
    <source>
        <strain evidence="2">CCMP1594</strain>
    </source>
</reference>
<keyword evidence="1" id="KW-0175">Coiled coil</keyword>
<sequence length="260" mass="27315">MDSFMSAEDHLQRKHMLYEKFGAQIEAVLASQPQLLKKEEKLPDEKAKDLESEANARQLEMLLEKKGLSFSKASSTTSAGNQVVTETRPTCSSAMSSVSTISTISMMSESPAPAPVPAPTPAAALSAASASTLVSALASSAVSGAASASVGTSSPNTSNALGGAKTGFSDTAAQLDTLLAKKGLLSEEKCTSEDKASPLTAQQFIQVDLVMSRLKAFCVKLELENQVLNTKLLKASDDLQAKDARIRCLERELEAARSGS</sequence>
<accession>A0A7S4LCZ9</accession>
<dbReference type="EMBL" id="HBJA01093336">
    <property type="protein sequence ID" value="CAE0821231.1"/>
    <property type="molecule type" value="Transcribed_RNA"/>
</dbReference>
<name>A0A7S4LCZ9_9EUGL</name>
<proteinExistence type="predicted"/>
<evidence type="ECO:0000256" key="1">
    <source>
        <dbReference type="SAM" id="Coils"/>
    </source>
</evidence>
<organism evidence="2">
    <name type="scientific">Eutreptiella gymnastica</name>
    <dbReference type="NCBI Taxonomy" id="73025"/>
    <lineage>
        <taxon>Eukaryota</taxon>
        <taxon>Discoba</taxon>
        <taxon>Euglenozoa</taxon>
        <taxon>Euglenida</taxon>
        <taxon>Spirocuta</taxon>
        <taxon>Euglenophyceae</taxon>
        <taxon>Eutreptiales</taxon>
        <taxon>Eutreptiaceae</taxon>
        <taxon>Eutreptiella</taxon>
    </lineage>
</organism>
<protein>
    <submittedName>
        <fullName evidence="2">Uncharacterized protein</fullName>
    </submittedName>
</protein>
<dbReference type="AlphaFoldDB" id="A0A7S4LCZ9"/>
<evidence type="ECO:0000313" key="2">
    <source>
        <dbReference type="EMBL" id="CAE0821231.1"/>
    </source>
</evidence>